<protein>
    <submittedName>
        <fullName evidence="5">Tubulin-specific chaperone E</fullName>
    </submittedName>
</protein>
<dbReference type="SUPFAM" id="SSF74924">
    <property type="entry name" value="Cap-Gly domain"/>
    <property type="match status" value="1"/>
</dbReference>
<dbReference type="Gene3D" id="3.80.10.10">
    <property type="entry name" value="Ribonuclease Inhibitor"/>
    <property type="match status" value="2"/>
</dbReference>
<evidence type="ECO:0000256" key="1">
    <source>
        <dbReference type="ARBA" id="ARBA00022614"/>
    </source>
</evidence>
<dbReference type="VEuPathDB" id="FungiDB:AAP_03511"/>
<name>A0A167YHB1_9EURO</name>
<evidence type="ECO:0000313" key="6">
    <source>
        <dbReference type="Proteomes" id="UP000242877"/>
    </source>
</evidence>
<dbReference type="PROSITE" id="PS50245">
    <property type="entry name" value="CAP_GLY_2"/>
    <property type="match status" value="1"/>
</dbReference>
<dbReference type="Gene3D" id="2.30.30.190">
    <property type="entry name" value="CAP Gly-rich-like domain"/>
    <property type="match status" value="1"/>
</dbReference>
<dbReference type="AlphaFoldDB" id="A0A167YHB1"/>
<feature type="region of interest" description="Disordered" evidence="3">
    <location>
        <begin position="47"/>
        <end position="68"/>
    </location>
</feature>
<comment type="caution">
    <text evidence="5">The sequence shown here is derived from an EMBL/GenBank/DDBJ whole genome shotgun (WGS) entry which is preliminary data.</text>
</comment>
<feature type="compositionally biased region" description="Acidic residues" evidence="3">
    <location>
        <begin position="511"/>
        <end position="523"/>
    </location>
</feature>
<keyword evidence="1" id="KW-0433">Leucine-rich repeat</keyword>
<evidence type="ECO:0000256" key="2">
    <source>
        <dbReference type="ARBA" id="ARBA00022737"/>
    </source>
</evidence>
<dbReference type="Pfam" id="PF01302">
    <property type="entry name" value="CAP_GLY"/>
    <property type="match status" value="1"/>
</dbReference>
<evidence type="ECO:0000259" key="4">
    <source>
        <dbReference type="PROSITE" id="PS50245"/>
    </source>
</evidence>
<dbReference type="InterPro" id="IPR001611">
    <property type="entry name" value="Leu-rich_rpt"/>
</dbReference>
<dbReference type="InterPro" id="IPR000938">
    <property type="entry name" value="CAP-Gly_domain"/>
</dbReference>
<feature type="compositionally biased region" description="Basic and acidic residues" evidence="3">
    <location>
        <begin position="524"/>
        <end position="540"/>
    </location>
</feature>
<evidence type="ECO:0000256" key="3">
    <source>
        <dbReference type="SAM" id="MobiDB-lite"/>
    </source>
</evidence>
<dbReference type="SMART" id="SM01052">
    <property type="entry name" value="CAP_GLY"/>
    <property type="match status" value="1"/>
</dbReference>
<dbReference type="OrthoDB" id="4203774at2759"/>
<dbReference type="PROSITE" id="PS51450">
    <property type="entry name" value="LRR"/>
    <property type="match status" value="1"/>
</dbReference>
<dbReference type="SUPFAM" id="SSF52058">
    <property type="entry name" value="L domain-like"/>
    <property type="match status" value="1"/>
</dbReference>
<dbReference type="Proteomes" id="UP000242877">
    <property type="component" value="Unassembled WGS sequence"/>
</dbReference>
<accession>A0A167YHB1</accession>
<dbReference type="InterPro" id="IPR036859">
    <property type="entry name" value="CAP-Gly_dom_sf"/>
</dbReference>
<dbReference type="EMBL" id="AZGZ01000014">
    <property type="protein sequence ID" value="KZZ91341.1"/>
    <property type="molecule type" value="Genomic_DNA"/>
</dbReference>
<organism evidence="5 6">
    <name type="scientific">Ascosphaera apis ARSEF 7405</name>
    <dbReference type="NCBI Taxonomy" id="392613"/>
    <lineage>
        <taxon>Eukaryota</taxon>
        <taxon>Fungi</taxon>
        <taxon>Dikarya</taxon>
        <taxon>Ascomycota</taxon>
        <taxon>Pezizomycotina</taxon>
        <taxon>Eurotiomycetes</taxon>
        <taxon>Eurotiomycetidae</taxon>
        <taxon>Onygenales</taxon>
        <taxon>Ascosphaeraceae</taxon>
        <taxon>Ascosphaera</taxon>
    </lineage>
</organism>
<reference evidence="5 6" key="1">
    <citation type="journal article" date="2016" name="Genome Biol. Evol.">
        <title>Divergent and convergent evolution of fungal pathogenicity.</title>
        <authorList>
            <person name="Shang Y."/>
            <person name="Xiao G."/>
            <person name="Zheng P."/>
            <person name="Cen K."/>
            <person name="Zhan S."/>
            <person name="Wang C."/>
        </authorList>
    </citation>
    <scope>NUCLEOTIDE SEQUENCE [LARGE SCALE GENOMIC DNA]</scope>
    <source>
        <strain evidence="5 6">ARSEF 7405</strain>
    </source>
</reference>
<keyword evidence="6" id="KW-1185">Reference proteome</keyword>
<evidence type="ECO:0000313" key="5">
    <source>
        <dbReference type="EMBL" id="KZZ91341.1"/>
    </source>
</evidence>
<dbReference type="PANTHER" id="PTHR45712">
    <property type="entry name" value="AGAP008170-PA"/>
    <property type="match status" value="1"/>
</dbReference>
<dbReference type="Gene3D" id="3.10.20.90">
    <property type="entry name" value="Phosphatidylinositol 3-kinase Catalytic Subunit, Chain A, domain 1"/>
    <property type="match status" value="1"/>
</dbReference>
<sequence>MTVQVGSRLSYEGSLCTVRYIGDVQGTKGQWLGVEWDDLTRGKHAGEHNGVQSKLSTAGSFVRPSRPADKPRGFLEAVREKYVSGETSAEQPRLPGMAGISQPILFNGKIAEEVGFDKIRKKMSELQELKIVLVDGLQVAGALPDIGNCSTKEYEEELQRISETLPKIVELDLSRNLLESWRQINDICKCLPRLRSLRLMYGPGSIMWVFGLFSTDKEVASIAHRFTSLSKLTFSSNGLASASQPLPETITELRLDYNEFDSIECLQPLTNLRKLTRLSLRGNNIQNIFPPESTGERLIFPSSLTALDVSFNRIDSWSFIDQLPIIFPGLKTLRISDNPLYMQPPISSEISGVPEKPMTIDEAYMLTLARIGQLENLNYSHIDANDRQNGELYYLSLIRKELAASPVEEEKAILQRHPRYQELCDRYGEVQINRVASGPDAINPRSLAARLVDIRFYLPSTGKNVRKEVPKTLDVYAVKSFVARKFGLPSLAFKLVWETEEWDPVYKENLDEDEWDSDDEEEVAETKGSDGHDIREQGGQKFVRRQEELVDSTRDIGVWFTSDITAARVRIEPLAD</sequence>
<dbReference type="InterPro" id="IPR032675">
    <property type="entry name" value="LRR_dom_sf"/>
</dbReference>
<dbReference type="PANTHER" id="PTHR45712:SF31">
    <property type="entry name" value="PODOCAN"/>
    <property type="match status" value="1"/>
</dbReference>
<feature type="domain" description="CAP-Gly" evidence="4">
    <location>
        <begin position="22"/>
        <end position="63"/>
    </location>
</feature>
<gene>
    <name evidence="5" type="ORF">AAP_03511</name>
</gene>
<keyword evidence="2" id="KW-0677">Repeat</keyword>
<dbReference type="InterPro" id="IPR050333">
    <property type="entry name" value="SLRP"/>
</dbReference>
<feature type="compositionally biased region" description="Polar residues" evidence="3">
    <location>
        <begin position="50"/>
        <end position="59"/>
    </location>
</feature>
<proteinExistence type="predicted"/>
<feature type="region of interest" description="Disordered" evidence="3">
    <location>
        <begin position="511"/>
        <end position="540"/>
    </location>
</feature>